<dbReference type="AlphaFoldDB" id="A0AA48H0H4"/>
<keyword evidence="1" id="KW-1133">Transmembrane helix</keyword>
<dbReference type="Proteomes" id="UP001228113">
    <property type="component" value="Chromosome"/>
</dbReference>
<keyword evidence="1" id="KW-0472">Membrane</keyword>
<name>A0AA48H0H4_9BACT</name>
<sequence length="90" mass="9850">MNDLYRIDPKALEARRREAQETHVVTLQEDAVKPPPTVGTAPWQAILFGPALGQPSGEPRRTSPWVGRVLLALAGAAALAWLVRLLLRGF</sequence>
<evidence type="ECO:0000256" key="1">
    <source>
        <dbReference type="SAM" id="Phobius"/>
    </source>
</evidence>
<proteinExistence type="predicted"/>
<evidence type="ECO:0000313" key="3">
    <source>
        <dbReference type="Proteomes" id="UP001228113"/>
    </source>
</evidence>
<keyword evidence="3" id="KW-1185">Reference proteome</keyword>
<dbReference type="RefSeq" id="WP_316410410.1">
    <property type="nucleotide sequence ID" value="NZ_AP027081.1"/>
</dbReference>
<protein>
    <submittedName>
        <fullName evidence="2">Uncharacterized protein</fullName>
    </submittedName>
</protein>
<accession>A0AA48H0H4</accession>
<dbReference type="KEGG" id="msea:METESE_27180"/>
<dbReference type="EMBL" id="AP027081">
    <property type="protein sequence ID" value="BDU77760.1"/>
    <property type="molecule type" value="Genomic_DNA"/>
</dbReference>
<reference evidence="2" key="1">
    <citation type="journal article" date="2023" name="Int. J. Syst. Evol. Microbiol.">
        <title>Mesoterricola silvestris gen. nov., sp. nov., Mesoterricola sediminis sp. nov., Geothrix oryzae sp. nov., Geothrix edaphica sp. nov., Geothrix rubra sp. nov., and Geothrix limicola sp. nov., six novel members of Acidobacteriota isolated from soils.</title>
        <authorList>
            <person name="Itoh H."/>
            <person name="Sugisawa Y."/>
            <person name="Mise K."/>
            <person name="Xu Z."/>
            <person name="Kuniyasu M."/>
            <person name="Ushijima N."/>
            <person name="Kawano K."/>
            <person name="Kobayashi E."/>
            <person name="Shiratori Y."/>
            <person name="Masuda Y."/>
            <person name="Senoo K."/>
        </authorList>
    </citation>
    <scope>NUCLEOTIDE SEQUENCE</scope>
    <source>
        <strain evidence="2">W786</strain>
    </source>
</reference>
<keyword evidence="1" id="KW-0812">Transmembrane</keyword>
<gene>
    <name evidence="2" type="ORF">METESE_27180</name>
</gene>
<organism evidence="2 3">
    <name type="scientific">Mesoterricola sediminis</name>
    <dbReference type="NCBI Taxonomy" id="2927980"/>
    <lineage>
        <taxon>Bacteria</taxon>
        <taxon>Pseudomonadati</taxon>
        <taxon>Acidobacteriota</taxon>
        <taxon>Holophagae</taxon>
        <taxon>Holophagales</taxon>
        <taxon>Holophagaceae</taxon>
        <taxon>Mesoterricola</taxon>
    </lineage>
</organism>
<feature type="transmembrane region" description="Helical" evidence="1">
    <location>
        <begin position="65"/>
        <end position="87"/>
    </location>
</feature>
<evidence type="ECO:0000313" key="2">
    <source>
        <dbReference type="EMBL" id="BDU77760.1"/>
    </source>
</evidence>